<feature type="transmembrane region" description="Helical" evidence="2">
    <location>
        <begin position="31"/>
        <end position="48"/>
    </location>
</feature>
<feature type="region of interest" description="Disordered" evidence="1">
    <location>
        <begin position="304"/>
        <end position="334"/>
    </location>
</feature>
<proteinExistence type="predicted"/>
<evidence type="ECO:0000313" key="4">
    <source>
        <dbReference type="EMBL" id="QDH14500.1"/>
    </source>
</evidence>
<dbReference type="PANTHER" id="PTHR22911">
    <property type="entry name" value="ACYL-MALONYL CONDENSING ENZYME-RELATED"/>
    <property type="match status" value="1"/>
</dbReference>
<evidence type="ECO:0000259" key="3">
    <source>
        <dbReference type="Pfam" id="PF00892"/>
    </source>
</evidence>
<gene>
    <name evidence="4" type="ORF">E3E12_08270</name>
</gene>
<feature type="transmembrane region" description="Helical" evidence="2">
    <location>
        <begin position="69"/>
        <end position="90"/>
    </location>
</feature>
<dbReference type="Proteomes" id="UP000318709">
    <property type="component" value="Chromosome"/>
</dbReference>
<keyword evidence="5" id="KW-1185">Reference proteome</keyword>
<protein>
    <submittedName>
        <fullName evidence="4">DMT family transporter</fullName>
    </submittedName>
</protein>
<keyword evidence="2" id="KW-0812">Transmembrane</keyword>
<feature type="domain" description="EamA" evidence="3">
    <location>
        <begin position="147"/>
        <end position="275"/>
    </location>
</feature>
<dbReference type="EMBL" id="CP038231">
    <property type="protein sequence ID" value="QDH14500.1"/>
    <property type="molecule type" value="Genomic_DNA"/>
</dbReference>
<feature type="transmembrane region" description="Helical" evidence="2">
    <location>
        <begin position="263"/>
        <end position="281"/>
    </location>
</feature>
<dbReference type="InterPro" id="IPR000620">
    <property type="entry name" value="EamA_dom"/>
</dbReference>
<evidence type="ECO:0000256" key="1">
    <source>
        <dbReference type="SAM" id="MobiDB-lite"/>
    </source>
</evidence>
<dbReference type="OrthoDB" id="9812899at2"/>
<feature type="transmembrane region" description="Helical" evidence="2">
    <location>
        <begin position="176"/>
        <end position="200"/>
    </location>
</feature>
<dbReference type="SUPFAM" id="SSF103481">
    <property type="entry name" value="Multidrug resistance efflux transporter EmrE"/>
    <property type="match status" value="2"/>
</dbReference>
<reference evidence="4 5" key="1">
    <citation type="submission" date="2019-03" db="EMBL/GenBank/DDBJ databases">
        <title>The complete genome sequence of Swingsia_sp. F3b2 LMG30590(T).</title>
        <authorList>
            <person name="Chua K.-O."/>
            <person name="Chan K.-G."/>
            <person name="See-Too W.-S."/>
        </authorList>
    </citation>
    <scope>NUCLEOTIDE SEQUENCE [LARGE SCALE GENOMIC DNA]</scope>
    <source>
        <strain evidence="4 5">F3b2</strain>
    </source>
</reference>
<accession>A0A4Y6UC44</accession>
<dbReference type="Pfam" id="PF00892">
    <property type="entry name" value="EamA"/>
    <property type="match status" value="2"/>
</dbReference>
<sequence>MVGTLLALGGFAAFSISDLFSKLLAGSLGPFEVAMTGGLFGLLLLPFIKQKGTSWRALLPEGRRMWGIWLLRAVAVFLATALSVEAFMLLPMAEAMALMFLCPFITNILATVLLHEHVPPSSWMATVVGFAGVLMILRPGVKEVGVGELCALAVAFVLALNVVSFRMAPAGAENPLTMFSATIFGPLLGNGLLALALGQLAVPQGAVVWGDLFGYGFLMAVGQLLLMSASRLVSSSRVSLTQYSQMLWTVGFSLTIFHDHFDLLTMLGIMVILMSGALEWVGKNFRLVAVHYQRPLARVRTTHPKIRRWRRTRPPEQPRPAPGVRPYSPRKPGL</sequence>
<dbReference type="KEGG" id="swf:E3E12_08270"/>
<feature type="transmembrane region" description="Helical" evidence="2">
    <location>
        <begin position="144"/>
        <end position="164"/>
    </location>
</feature>
<dbReference type="GO" id="GO:0016020">
    <property type="term" value="C:membrane"/>
    <property type="evidence" value="ECO:0007669"/>
    <property type="project" value="InterPro"/>
</dbReference>
<evidence type="ECO:0000313" key="5">
    <source>
        <dbReference type="Proteomes" id="UP000318709"/>
    </source>
</evidence>
<name>A0A4Y6UC44_9PROT</name>
<dbReference type="InterPro" id="IPR037185">
    <property type="entry name" value="EmrE-like"/>
</dbReference>
<feature type="transmembrane region" description="Helical" evidence="2">
    <location>
        <begin position="206"/>
        <end position="226"/>
    </location>
</feature>
<evidence type="ECO:0000256" key="2">
    <source>
        <dbReference type="SAM" id="Phobius"/>
    </source>
</evidence>
<keyword evidence="2" id="KW-1133">Transmembrane helix</keyword>
<dbReference type="AlphaFoldDB" id="A0A4Y6UC44"/>
<keyword evidence="2" id="KW-0472">Membrane</keyword>
<organism evidence="4 5">
    <name type="scientific">Formicincola oecophyllae</name>
    <dbReference type="NCBI Taxonomy" id="2558361"/>
    <lineage>
        <taxon>Bacteria</taxon>
        <taxon>Pseudomonadati</taxon>
        <taxon>Pseudomonadota</taxon>
        <taxon>Alphaproteobacteria</taxon>
        <taxon>Acetobacterales</taxon>
        <taxon>Acetobacteraceae</taxon>
        <taxon>Formicincola</taxon>
    </lineage>
</organism>
<feature type="transmembrane region" description="Helical" evidence="2">
    <location>
        <begin position="121"/>
        <end position="138"/>
    </location>
</feature>
<dbReference type="PANTHER" id="PTHR22911:SF135">
    <property type="entry name" value="BLR4310 PROTEIN"/>
    <property type="match status" value="1"/>
</dbReference>
<feature type="domain" description="EamA" evidence="3">
    <location>
        <begin position="2"/>
        <end position="137"/>
    </location>
</feature>